<evidence type="ECO:0000256" key="3">
    <source>
        <dbReference type="ARBA" id="ARBA00023163"/>
    </source>
</evidence>
<dbReference type="PANTHER" id="PTHR13935:SF90">
    <property type="entry name" value="TRANSCRIPTION FACTOR BHLH162"/>
    <property type="match status" value="1"/>
</dbReference>
<dbReference type="GO" id="GO:0046983">
    <property type="term" value="F:protein dimerization activity"/>
    <property type="evidence" value="ECO:0007669"/>
    <property type="project" value="InterPro"/>
</dbReference>
<reference evidence="5" key="1">
    <citation type="submission" date="2021-03" db="EMBL/GenBank/DDBJ databases">
        <authorList>
            <person name="Li Z."/>
            <person name="Yang C."/>
        </authorList>
    </citation>
    <scope>NUCLEOTIDE SEQUENCE</scope>
    <source>
        <strain evidence="5">Dzin_1.0</strain>
        <tissue evidence="5">Leaf</tissue>
    </source>
</reference>
<dbReference type="InterPro" id="IPR011598">
    <property type="entry name" value="bHLH_dom"/>
</dbReference>
<keyword evidence="3" id="KW-0804">Transcription</keyword>
<accession>A0A9D5C2C2</accession>
<protein>
    <recommendedName>
        <fullName evidence="4">BHLH domain-containing protein</fullName>
    </recommendedName>
</protein>
<dbReference type="Gene3D" id="4.10.280.10">
    <property type="entry name" value="Helix-loop-helix DNA-binding domain"/>
    <property type="match status" value="1"/>
</dbReference>
<evidence type="ECO:0000259" key="4">
    <source>
        <dbReference type="PROSITE" id="PS50888"/>
    </source>
</evidence>
<dbReference type="GO" id="GO:0000977">
    <property type="term" value="F:RNA polymerase II transcription regulatory region sequence-specific DNA binding"/>
    <property type="evidence" value="ECO:0007669"/>
    <property type="project" value="TreeGrafter"/>
</dbReference>
<sequence length="248" mass="26973">MKLLLSKLDSLLPNTPNPKEVMPMPDRLDEAAKYIKELHLRVEKMKEKRQRLVGFEGTIQQQISNLKIGVEVQDMGSGFLVFLLSHRSGFSAFCKALQVLEEAGTEVMAANFISGALFFSTIHCSVVDSTGRGFEAGKVAERLKKVVIPDIATFATVTDIIGHGCAFPIAAELSAAFVTACAAVVPVGEYVPAVVLAAVQELSIVLGRESRTNIISNRVTPVSFTTLARNLLPDLGLRLWNCSLRTAW</sequence>
<organism evidence="5 6">
    <name type="scientific">Dioscorea zingiberensis</name>
    <dbReference type="NCBI Taxonomy" id="325984"/>
    <lineage>
        <taxon>Eukaryota</taxon>
        <taxon>Viridiplantae</taxon>
        <taxon>Streptophyta</taxon>
        <taxon>Embryophyta</taxon>
        <taxon>Tracheophyta</taxon>
        <taxon>Spermatophyta</taxon>
        <taxon>Magnoliopsida</taxon>
        <taxon>Liliopsida</taxon>
        <taxon>Dioscoreales</taxon>
        <taxon>Dioscoreaceae</taxon>
        <taxon>Dioscorea</taxon>
    </lineage>
</organism>
<evidence type="ECO:0000313" key="6">
    <source>
        <dbReference type="Proteomes" id="UP001085076"/>
    </source>
</evidence>
<comment type="caution">
    <text evidence="5">The sequence shown here is derived from an EMBL/GenBank/DDBJ whole genome shotgun (WGS) entry which is preliminary data.</text>
</comment>
<dbReference type="PANTHER" id="PTHR13935">
    <property type="entry name" value="ACHAETE-SCUTE TRANSCRIPTION FACTOR-RELATED"/>
    <property type="match status" value="1"/>
</dbReference>
<dbReference type="EMBL" id="JAGGNH010000008">
    <property type="protein sequence ID" value="KAJ0964827.1"/>
    <property type="molecule type" value="Genomic_DNA"/>
</dbReference>
<comment type="similarity">
    <text evidence="1">Belongs to the bHLH protein family.</text>
</comment>
<evidence type="ECO:0000256" key="1">
    <source>
        <dbReference type="ARBA" id="ARBA00005510"/>
    </source>
</evidence>
<evidence type="ECO:0000313" key="5">
    <source>
        <dbReference type="EMBL" id="KAJ0964827.1"/>
    </source>
</evidence>
<dbReference type="SUPFAM" id="SSF47459">
    <property type="entry name" value="HLH, helix-loop-helix DNA-binding domain"/>
    <property type="match status" value="1"/>
</dbReference>
<dbReference type="InterPro" id="IPR036638">
    <property type="entry name" value="HLH_DNA-bd_sf"/>
</dbReference>
<feature type="domain" description="BHLH" evidence="4">
    <location>
        <begin position="1"/>
        <end position="38"/>
    </location>
</feature>
<dbReference type="PROSITE" id="PS50888">
    <property type="entry name" value="BHLH"/>
    <property type="match status" value="1"/>
</dbReference>
<evidence type="ECO:0000256" key="2">
    <source>
        <dbReference type="ARBA" id="ARBA00023015"/>
    </source>
</evidence>
<dbReference type="AlphaFoldDB" id="A0A9D5C2C2"/>
<dbReference type="OrthoDB" id="752507at2759"/>
<dbReference type="GO" id="GO:0090575">
    <property type="term" value="C:RNA polymerase II transcription regulator complex"/>
    <property type="evidence" value="ECO:0007669"/>
    <property type="project" value="TreeGrafter"/>
</dbReference>
<reference evidence="5" key="2">
    <citation type="journal article" date="2022" name="Hortic Res">
        <title>The genome of Dioscorea zingiberensis sheds light on the biosynthesis, origin and evolution of the medicinally important diosgenin saponins.</title>
        <authorList>
            <person name="Li Y."/>
            <person name="Tan C."/>
            <person name="Li Z."/>
            <person name="Guo J."/>
            <person name="Li S."/>
            <person name="Chen X."/>
            <person name="Wang C."/>
            <person name="Dai X."/>
            <person name="Yang H."/>
            <person name="Song W."/>
            <person name="Hou L."/>
            <person name="Xu J."/>
            <person name="Tong Z."/>
            <person name="Xu A."/>
            <person name="Yuan X."/>
            <person name="Wang W."/>
            <person name="Yang Q."/>
            <person name="Chen L."/>
            <person name="Sun Z."/>
            <person name="Wang K."/>
            <person name="Pan B."/>
            <person name="Chen J."/>
            <person name="Bao Y."/>
            <person name="Liu F."/>
            <person name="Qi X."/>
            <person name="Gang D.R."/>
            <person name="Wen J."/>
            <person name="Li J."/>
        </authorList>
    </citation>
    <scope>NUCLEOTIDE SEQUENCE</scope>
    <source>
        <strain evidence="5">Dzin_1.0</strain>
    </source>
</reference>
<dbReference type="GO" id="GO:0000981">
    <property type="term" value="F:DNA-binding transcription factor activity, RNA polymerase II-specific"/>
    <property type="evidence" value="ECO:0007669"/>
    <property type="project" value="TreeGrafter"/>
</dbReference>
<gene>
    <name evidence="5" type="ORF">J5N97_025965</name>
</gene>
<dbReference type="InterPro" id="IPR015660">
    <property type="entry name" value="MASH1/Ascl1a-like"/>
</dbReference>
<keyword evidence="2" id="KW-0805">Transcription regulation</keyword>
<keyword evidence="6" id="KW-1185">Reference proteome</keyword>
<dbReference type="Proteomes" id="UP001085076">
    <property type="component" value="Miscellaneous, Linkage group lg08"/>
</dbReference>
<proteinExistence type="inferred from homology"/>
<name>A0A9D5C2C2_9LILI</name>